<dbReference type="EMBL" id="JBBEGL010000004">
    <property type="protein sequence ID" value="MEJ2887826.1"/>
    <property type="molecule type" value="Genomic_DNA"/>
</dbReference>
<evidence type="ECO:0008006" key="5">
    <source>
        <dbReference type="Google" id="ProtNLM"/>
    </source>
</evidence>
<proteinExistence type="predicted"/>
<name>A0ABU8N642_9PSEU</name>
<gene>
    <name evidence="3" type="ORF">WCD41_15310</name>
</gene>
<reference evidence="3 4" key="1">
    <citation type="submission" date="2024-03" db="EMBL/GenBank/DDBJ databases">
        <title>Actinomycetospora sp. OC33-EN06, a novel actinomycete isolated from wild orchid (Aerides multiflora).</title>
        <authorList>
            <person name="Suriyachadkun C."/>
        </authorList>
    </citation>
    <scope>NUCLEOTIDE SEQUENCE [LARGE SCALE GENOMIC DNA]</scope>
    <source>
        <strain evidence="3 4">OC33-EN06</strain>
    </source>
</reference>
<keyword evidence="2" id="KW-0812">Transmembrane</keyword>
<organism evidence="3 4">
    <name type="scientific">Actinomycetospora aeridis</name>
    <dbReference type="NCBI Taxonomy" id="3129231"/>
    <lineage>
        <taxon>Bacteria</taxon>
        <taxon>Bacillati</taxon>
        <taxon>Actinomycetota</taxon>
        <taxon>Actinomycetes</taxon>
        <taxon>Pseudonocardiales</taxon>
        <taxon>Pseudonocardiaceae</taxon>
        <taxon>Actinomycetospora</taxon>
    </lineage>
</organism>
<keyword evidence="2" id="KW-1133">Transmembrane helix</keyword>
<dbReference type="RefSeq" id="WP_337714316.1">
    <property type="nucleotide sequence ID" value="NZ_JBBEGL010000004.1"/>
</dbReference>
<feature type="region of interest" description="Disordered" evidence="1">
    <location>
        <begin position="33"/>
        <end position="69"/>
    </location>
</feature>
<evidence type="ECO:0000313" key="3">
    <source>
        <dbReference type="EMBL" id="MEJ2887826.1"/>
    </source>
</evidence>
<protein>
    <recommendedName>
        <fullName evidence="5">DUF4185 domain-containing protein</fullName>
    </recommendedName>
</protein>
<accession>A0ABU8N642</accession>
<evidence type="ECO:0000313" key="4">
    <source>
        <dbReference type="Proteomes" id="UP001370100"/>
    </source>
</evidence>
<sequence>MSITRSAGEQTTARYVPVPADAPRADEHAFVPTAVPSPRPCTGEPVRSVTPDLPVLPPGAGSVRRPTAAPPRRRGRLLLWAAGGLVVGLLGVLVMLVVVGWPPGSALRGSAGEPGPAVPAAVGPGAPGVAPVVPTGRLAAAFPDVAALGDRCTPYRPGAEQYVTSTGARPVAVVLCDYGAAVPGGFVYYTEWSTPADARQWHDDQRGWGPSLDGLTEWGHGPDQRQGPLHRRVAPDGTVYATAAYAERPYTFDIVTRSTEDSNRMFPAMHLLPAAQLPS</sequence>
<feature type="transmembrane region" description="Helical" evidence="2">
    <location>
        <begin position="77"/>
        <end position="101"/>
    </location>
</feature>
<evidence type="ECO:0000256" key="1">
    <source>
        <dbReference type="SAM" id="MobiDB-lite"/>
    </source>
</evidence>
<evidence type="ECO:0000256" key="2">
    <source>
        <dbReference type="SAM" id="Phobius"/>
    </source>
</evidence>
<comment type="caution">
    <text evidence="3">The sequence shown here is derived from an EMBL/GenBank/DDBJ whole genome shotgun (WGS) entry which is preliminary data.</text>
</comment>
<keyword evidence="2" id="KW-0472">Membrane</keyword>
<keyword evidence="4" id="KW-1185">Reference proteome</keyword>
<dbReference type="Proteomes" id="UP001370100">
    <property type="component" value="Unassembled WGS sequence"/>
</dbReference>